<dbReference type="PANTHER" id="PTHR10114">
    <property type="entry name" value="60S RIBOSOMAL PROTEIN L36"/>
    <property type="match status" value="1"/>
</dbReference>
<organism evidence="11 12">
    <name type="scientific">Myodes glareolus</name>
    <name type="common">Bank vole</name>
    <name type="synonym">Clethrionomys glareolus</name>
    <dbReference type="NCBI Taxonomy" id="447135"/>
    <lineage>
        <taxon>Eukaryota</taxon>
        <taxon>Metazoa</taxon>
        <taxon>Chordata</taxon>
        <taxon>Craniata</taxon>
        <taxon>Vertebrata</taxon>
        <taxon>Euteleostomi</taxon>
        <taxon>Mammalia</taxon>
        <taxon>Eutheria</taxon>
        <taxon>Euarchontoglires</taxon>
        <taxon>Glires</taxon>
        <taxon>Rodentia</taxon>
        <taxon>Myomorpha</taxon>
        <taxon>Muroidea</taxon>
        <taxon>Cricetidae</taxon>
        <taxon>Arvicolinae</taxon>
        <taxon>Myodes</taxon>
    </lineage>
</organism>
<comment type="function">
    <text evidence="7">Component of the large ribosomal subunit. The ribosome is a large ribonucleoprotein complex responsible for the synthesis of proteins in the cell.</text>
</comment>
<evidence type="ECO:0000256" key="10">
    <source>
        <dbReference type="SAM" id="MobiDB-lite"/>
    </source>
</evidence>
<evidence type="ECO:0000256" key="2">
    <source>
        <dbReference type="ARBA" id="ARBA00006509"/>
    </source>
</evidence>
<feature type="region of interest" description="Disordered" evidence="10">
    <location>
        <begin position="85"/>
        <end position="111"/>
    </location>
</feature>
<name>A0AAW0HLE4_MYOGA</name>
<proteinExistence type="inferred from homology"/>
<keyword evidence="12" id="KW-1185">Reference proteome</keyword>
<evidence type="ECO:0000313" key="11">
    <source>
        <dbReference type="EMBL" id="KAK7803620.1"/>
    </source>
</evidence>
<dbReference type="Gene3D" id="1.10.10.1760">
    <property type="entry name" value="60S ribosomal protein L36"/>
    <property type="match status" value="1"/>
</dbReference>
<dbReference type="Pfam" id="PF01158">
    <property type="entry name" value="Ribosomal_L36e"/>
    <property type="match status" value="1"/>
</dbReference>
<evidence type="ECO:0000256" key="6">
    <source>
        <dbReference type="ARBA" id="ARBA00023274"/>
    </source>
</evidence>
<evidence type="ECO:0000256" key="5">
    <source>
        <dbReference type="ARBA" id="ARBA00022980"/>
    </source>
</evidence>
<dbReference type="AlphaFoldDB" id="A0AAW0HLE4"/>
<protein>
    <recommendedName>
        <fullName evidence="8">Large ribosomal subunit protein eL36</fullName>
    </recommendedName>
    <alternativeName>
        <fullName evidence="9">60S ribosomal protein L36</fullName>
    </alternativeName>
</protein>
<dbReference type="InterPro" id="IPR000509">
    <property type="entry name" value="Ribosomal_eL36"/>
</dbReference>
<dbReference type="InterPro" id="IPR038097">
    <property type="entry name" value="Ribosomal_eL36_sf"/>
</dbReference>
<reference evidence="11 12" key="1">
    <citation type="journal article" date="2023" name="bioRxiv">
        <title>Conserved and derived expression patterns and positive selection on dental genes reveal complex evolutionary context of ever-growing rodent molars.</title>
        <authorList>
            <person name="Calamari Z.T."/>
            <person name="Song A."/>
            <person name="Cohen E."/>
            <person name="Akter M."/>
            <person name="Roy R.D."/>
            <person name="Hallikas O."/>
            <person name="Christensen M.M."/>
            <person name="Li P."/>
            <person name="Marangoni P."/>
            <person name="Jernvall J."/>
            <person name="Klein O.D."/>
        </authorList>
    </citation>
    <scope>NUCLEOTIDE SEQUENCE [LARGE SCALE GENOMIC DNA]</scope>
    <source>
        <strain evidence="11">V071</strain>
    </source>
</reference>
<evidence type="ECO:0000313" key="12">
    <source>
        <dbReference type="Proteomes" id="UP001488838"/>
    </source>
</evidence>
<dbReference type="GO" id="GO:0022625">
    <property type="term" value="C:cytosolic large ribosomal subunit"/>
    <property type="evidence" value="ECO:0007669"/>
    <property type="project" value="UniProtKB-ARBA"/>
</dbReference>
<evidence type="ECO:0000256" key="9">
    <source>
        <dbReference type="ARBA" id="ARBA00035331"/>
    </source>
</evidence>
<comment type="similarity">
    <text evidence="2">Belongs to the eukaryotic ribosomal protein eL36 family.</text>
</comment>
<dbReference type="GO" id="GO:0003735">
    <property type="term" value="F:structural constituent of ribosome"/>
    <property type="evidence" value="ECO:0007669"/>
    <property type="project" value="InterPro"/>
</dbReference>
<dbReference type="EMBL" id="JBBHLL010000410">
    <property type="protein sequence ID" value="KAK7803620.1"/>
    <property type="molecule type" value="Genomic_DNA"/>
</dbReference>
<evidence type="ECO:0000256" key="4">
    <source>
        <dbReference type="ARBA" id="ARBA00022490"/>
    </source>
</evidence>
<dbReference type="Proteomes" id="UP001488838">
    <property type="component" value="Unassembled WGS sequence"/>
</dbReference>
<dbReference type="GO" id="GO:0006412">
    <property type="term" value="P:translation"/>
    <property type="evidence" value="ECO:0007669"/>
    <property type="project" value="InterPro"/>
</dbReference>
<comment type="caution">
    <text evidence="11">The sequence shown here is derived from an EMBL/GenBank/DDBJ whole genome shotgun (WGS) entry which is preliminary data.</text>
</comment>
<comment type="subunit">
    <text evidence="3">Component of the large ribosomal subunit.</text>
</comment>
<keyword evidence="4" id="KW-0963">Cytoplasm</keyword>
<sequence>MALCYPMAVGLNKGHKVTKNVRQPRHSRRRGRLTKHTKFLRDMIREVCGFTPYEQCAMELLKVSKDKHALKFIKFIKKRVGTHIRAKRKQEELSNMLVQPRRTDSPPPRSQ</sequence>
<comment type="subcellular location">
    <subcellularLocation>
        <location evidence="1">Cytoplasm</location>
        <location evidence="1">Cytosol</location>
    </subcellularLocation>
</comment>
<keyword evidence="6" id="KW-0687">Ribonucleoprotein</keyword>
<accession>A0AAW0HLE4</accession>
<keyword evidence="5" id="KW-0689">Ribosomal protein</keyword>
<gene>
    <name evidence="11" type="ORF">U0070_014304</name>
</gene>
<evidence type="ECO:0000256" key="7">
    <source>
        <dbReference type="ARBA" id="ARBA00034092"/>
    </source>
</evidence>
<evidence type="ECO:0000256" key="3">
    <source>
        <dbReference type="ARBA" id="ARBA00011133"/>
    </source>
</evidence>
<evidence type="ECO:0000256" key="1">
    <source>
        <dbReference type="ARBA" id="ARBA00004514"/>
    </source>
</evidence>
<dbReference type="FunFam" id="1.10.10.1760:FF:000002">
    <property type="entry name" value="60S ribosomal protein L36"/>
    <property type="match status" value="1"/>
</dbReference>
<evidence type="ECO:0000256" key="8">
    <source>
        <dbReference type="ARBA" id="ARBA00035226"/>
    </source>
</evidence>